<comment type="caution">
    <text evidence="1">The sequence shown here is derived from an EMBL/GenBank/DDBJ whole genome shotgun (WGS) entry which is preliminary data.</text>
</comment>
<proteinExistence type="predicted"/>
<protein>
    <submittedName>
        <fullName evidence="1">Uncharacterized protein</fullName>
    </submittedName>
</protein>
<reference evidence="2" key="1">
    <citation type="submission" date="2017-03" db="EMBL/GenBank/DDBJ databases">
        <title>Phytopthora megakarya and P. palmivora, two closely related causual agents of cacao black pod achieved similar genome size and gene model numbers by different mechanisms.</title>
        <authorList>
            <person name="Ali S."/>
            <person name="Shao J."/>
            <person name="Larry D.J."/>
            <person name="Kronmiller B."/>
            <person name="Shen D."/>
            <person name="Strem M.D."/>
            <person name="Melnick R.L."/>
            <person name="Guiltinan M.J."/>
            <person name="Tyler B.M."/>
            <person name="Meinhardt L.W."/>
            <person name="Bailey B.A."/>
        </authorList>
    </citation>
    <scope>NUCLEOTIDE SEQUENCE [LARGE SCALE GENOMIC DNA]</scope>
    <source>
        <strain evidence="2">zdho120</strain>
    </source>
</reference>
<organism evidence="1 2">
    <name type="scientific">Phytophthora megakarya</name>
    <dbReference type="NCBI Taxonomy" id="4795"/>
    <lineage>
        <taxon>Eukaryota</taxon>
        <taxon>Sar</taxon>
        <taxon>Stramenopiles</taxon>
        <taxon>Oomycota</taxon>
        <taxon>Peronosporomycetes</taxon>
        <taxon>Peronosporales</taxon>
        <taxon>Peronosporaceae</taxon>
        <taxon>Phytophthora</taxon>
    </lineage>
</organism>
<gene>
    <name evidence="1" type="ORF">PHMEG_00041265</name>
</gene>
<name>A0A225UC28_9STRA</name>
<dbReference type="AlphaFoldDB" id="A0A225UC28"/>
<dbReference type="EMBL" id="NBNE01022599">
    <property type="protein sequence ID" value="OWY90558.1"/>
    <property type="molecule type" value="Genomic_DNA"/>
</dbReference>
<evidence type="ECO:0000313" key="2">
    <source>
        <dbReference type="Proteomes" id="UP000198211"/>
    </source>
</evidence>
<keyword evidence="2" id="KW-1185">Reference proteome</keyword>
<dbReference type="Proteomes" id="UP000198211">
    <property type="component" value="Unassembled WGS sequence"/>
</dbReference>
<sequence length="86" mass="10052">MARVVLENPFVWSKYLRMFDLSAKVSLRNIVDTGAYRTFDVSYPSQTNRAFHMQSSWQSQKVEQIQNASLIMRSTYDELRLLRSSG</sequence>
<evidence type="ECO:0000313" key="1">
    <source>
        <dbReference type="EMBL" id="OWY90558.1"/>
    </source>
</evidence>
<accession>A0A225UC28</accession>